<dbReference type="GO" id="GO:0005886">
    <property type="term" value="C:plasma membrane"/>
    <property type="evidence" value="ECO:0007669"/>
    <property type="project" value="TreeGrafter"/>
</dbReference>
<evidence type="ECO:0000256" key="2">
    <source>
        <dbReference type="ARBA" id="ARBA00022448"/>
    </source>
</evidence>
<dbReference type="OrthoDB" id="9765532at2"/>
<evidence type="ECO:0000256" key="7">
    <source>
        <dbReference type="SAM" id="Phobius"/>
    </source>
</evidence>
<dbReference type="PANTHER" id="PTHR43652">
    <property type="entry name" value="BASIC AMINO ACID ANTIPORTER YFCC-RELATED"/>
    <property type="match status" value="1"/>
</dbReference>
<accession>A0A1J6WV81</accession>
<keyword evidence="2" id="KW-0813">Transport</keyword>
<dbReference type="InterPro" id="IPR006037">
    <property type="entry name" value="RCK_C"/>
</dbReference>
<feature type="domain" description="RCK C-terminal" evidence="8">
    <location>
        <begin position="205"/>
        <end position="289"/>
    </location>
</feature>
<dbReference type="Gene3D" id="3.30.70.1450">
    <property type="entry name" value="Regulator of K+ conductance, C-terminal domain"/>
    <property type="match status" value="2"/>
</dbReference>
<comment type="subcellular location">
    <subcellularLocation>
        <location evidence="1">Membrane</location>
        <topology evidence="1">Multi-pass membrane protein</topology>
    </subcellularLocation>
</comment>
<dbReference type="InterPro" id="IPR036721">
    <property type="entry name" value="RCK_C_sf"/>
</dbReference>
<dbReference type="GO" id="GO:0006813">
    <property type="term" value="P:potassium ion transport"/>
    <property type="evidence" value="ECO:0007669"/>
    <property type="project" value="InterPro"/>
</dbReference>
<keyword evidence="6 7" id="KW-0472">Membrane</keyword>
<protein>
    <submittedName>
        <fullName evidence="9">Potassium transporter TrkA</fullName>
    </submittedName>
</protein>
<dbReference type="Proteomes" id="UP000182062">
    <property type="component" value="Unassembled WGS sequence"/>
</dbReference>
<organism evidence="9 10">
    <name type="scientific">Rossellomorea aquimaris</name>
    <dbReference type="NCBI Taxonomy" id="189382"/>
    <lineage>
        <taxon>Bacteria</taxon>
        <taxon>Bacillati</taxon>
        <taxon>Bacillota</taxon>
        <taxon>Bacilli</taxon>
        <taxon>Bacillales</taxon>
        <taxon>Bacillaceae</taxon>
        <taxon>Rossellomorea</taxon>
    </lineage>
</organism>
<dbReference type="Pfam" id="PF02080">
    <property type="entry name" value="TrkA_C"/>
    <property type="match status" value="1"/>
</dbReference>
<reference evidence="9 10" key="1">
    <citation type="submission" date="2016-09" db="EMBL/GenBank/DDBJ databases">
        <title>Bacillus aquimaris SAMM genome sequence reveals colonization and biosurfactant production capacities.</title>
        <authorList>
            <person name="Waghmode S.R."/>
            <person name="Suryavanshi M.V."/>
        </authorList>
    </citation>
    <scope>NUCLEOTIDE SEQUENCE [LARGE SCALE GENOMIC DNA]</scope>
    <source>
        <strain evidence="9 10">SAMM</strain>
    </source>
</reference>
<dbReference type="EMBL" id="MINN01000074">
    <property type="protein sequence ID" value="OIU72131.1"/>
    <property type="molecule type" value="Genomic_DNA"/>
</dbReference>
<keyword evidence="4" id="KW-0677">Repeat</keyword>
<evidence type="ECO:0000256" key="3">
    <source>
        <dbReference type="ARBA" id="ARBA00022692"/>
    </source>
</evidence>
<comment type="caution">
    <text evidence="9">The sequence shown here is derived from an EMBL/GenBank/DDBJ whole genome shotgun (WGS) entry which is preliminary data.</text>
</comment>
<keyword evidence="10" id="KW-1185">Reference proteome</keyword>
<feature type="transmembrane region" description="Helical" evidence="7">
    <location>
        <begin position="96"/>
        <end position="120"/>
    </location>
</feature>
<feature type="transmembrane region" description="Helical" evidence="7">
    <location>
        <begin position="396"/>
        <end position="429"/>
    </location>
</feature>
<evidence type="ECO:0000256" key="5">
    <source>
        <dbReference type="ARBA" id="ARBA00022989"/>
    </source>
</evidence>
<keyword evidence="3 7" id="KW-0812">Transmembrane</keyword>
<dbReference type="SUPFAM" id="SSF116726">
    <property type="entry name" value="TrkA C-terminal domain-like"/>
    <property type="match status" value="2"/>
</dbReference>
<evidence type="ECO:0000256" key="4">
    <source>
        <dbReference type="ARBA" id="ARBA00022737"/>
    </source>
</evidence>
<name>A0A1J6WV81_9BACI</name>
<dbReference type="AlphaFoldDB" id="A0A1J6WV81"/>
<feature type="domain" description="RCK C-terminal" evidence="8">
    <location>
        <begin position="293"/>
        <end position="377"/>
    </location>
</feature>
<feature type="transmembrane region" description="Helical" evidence="7">
    <location>
        <begin position="566"/>
        <end position="585"/>
    </location>
</feature>
<feature type="transmembrane region" description="Helical" evidence="7">
    <location>
        <begin position="472"/>
        <end position="492"/>
    </location>
</feature>
<evidence type="ECO:0000313" key="9">
    <source>
        <dbReference type="EMBL" id="OIU72131.1"/>
    </source>
</evidence>
<dbReference type="InterPro" id="IPR004680">
    <property type="entry name" value="Cit_transptr-like_dom"/>
</dbReference>
<feature type="transmembrane region" description="Helical" evidence="7">
    <location>
        <begin position="176"/>
        <end position="199"/>
    </location>
</feature>
<dbReference type="RefSeq" id="WP_071617796.1">
    <property type="nucleotide sequence ID" value="NZ_MINN01000074.1"/>
</dbReference>
<dbReference type="InterPro" id="IPR031312">
    <property type="entry name" value="Na/sul_symport_CS"/>
</dbReference>
<evidence type="ECO:0000259" key="8">
    <source>
        <dbReference type="PROSITE" id="PS51202"/>
    </source>
</evidence>
<feature type="transmembrane region" description="Helical" evidence="7">
    <location>
        <begin position="441"/>
        <end position="460"/>
    </location>
</feature>
<dbReference type="FunFam" id="3.30.70.1450:FF:000009">
    <property type="entry name" value="SLC13 family permease"/>
    <property type="match status" value="1"/>
</dbReference>
<dbReference type="PROSITE" id="PS51202">
    <property type="entry name" value="RCK_C"/>
    <property type="match status" value="2"/>
</dbReference>
<feature type="transmembrane region" description="Helical" evidence="7">
    <location>
        <begin position="6"/>
        <end position="22"/>
    </location>
</feature>
<gene>
    <name evidence="9" type="ORF">BHE18_05715</name>
</gene>
<evidence type="ECO:0000256" key="1">
    <source>
        <dbReference type="ARBA" id="ARBA00004141"/>
    </source>
</evidence>
<evidence type="ECO:0000313" key="10">
    <source>
        <dbReference type="Proteomes" id="UP000182062"/>
    </source>
</evidence>
<evidence type="ECO:0000256" key="6">
    <source>
        <dbReference type="ARBA" id="ARBA00023136"/>
    </source>
</evidence>
<keyword evidence="5 7" id="KW-1133">Transmembrane helix</keyword>
<feature type="transmembrane region" description="Helical" evidence="7">
    <location>
        <begin position="526"/>
        <end position="545"/>
    </location>
</feature>
<dbReference type="InterPro" id="IPR051679">
    <property type="entry name" value="DASS-Related_Transporters"/>
</dbReference>
<feature type="transmembrane region" description="Helical" evidence="7">
    <location>
        <begin position="140"/>
        <end position="164"/>
    </location>
</feature>
<dbReference type="PANTHER" id="PTHR43652:SF2">
    <property type="entry name" value="BASIC AMINO ACID ANTIPORTER YFCC-RELATED"/>
    <property type="match status" value="1"/>
</dbReference>
<dbReference type="PROSITE" id="PS01271">
    <property type="entry name" value="NA_SULFATE"/>
    <property type="match status" value="1"/>
</dbReference>
<dbReference type="GO" id="GO:0008324">
    <property type="term" value="F:monoatomic cation transmembrane transporter activity"/>
    <property type="evidence" value="ECO:0007669"/>
    <property type="project" value="InterPro"/>
</dbReference>
<feature type="transmembrane region" description="Helical" evidence="7">
    <location>
        <begin position="56"/>
        <end position="75"/>
    </location>
</feature>
<dbReference type="Pfam" id="PF03600">
    <property type="entry name" value="CitMHS"/>
    <property type="match status" value="1"/>
</dbReference>
<proteinExistence type="predicted"/>
<sequence>MFEFYFTGAVLLLMMSLLTLEIAKPEIIIPSTLMVFVMSGIISVKEAVSGFSNEGMLTIGLLFIIAGTIQKSGIVDKLFQSLLKRSFSTKKALIRLLPPISLLSAFINNTPIVIAFTPIIKKWCEDHNLSPSKFLIPLSYATILGGMITLIGTSTNLVVHGLLLENGQKGFAFFELAKVGIPITVIGLFYLIFLAPYLLPDRMPKSLKEVNSLREFTGEAMITKDFPHLEKTIREAKLRNLKGLFLVSIIRNGEPIAPVSNSSTLLEGDRLIFTGDITTFADLQQNRGLELQSSIGEDFPKKHKLVEVVISHHSPLLHKKIKETNFRSRYDAAVIAVHRQNHRLKTKIGDTILKPGDILLLVAGQDFSKRTDSNDFYFTSEHSRIINSLNDGRTGLYAVILLGLMISLVTLGIFPMVSAMAVTAIILTLFKMVNPKEIKDFIQWDVLLIIACSFGIGYALTNSGVASFIADLLIKSTAPIGVLAIIICVYLLTNIFTEMMTNSAAAVLMFPIVMEVATTMSVSPSALAVAVAIAASASFATPIGYQTNLIVYGPGGYRFIDFLKAGLPLSFLTMITTSILIYFFWM</sequence>